<proteinExistence type="predicted"/>
<evidence type="ECO:0000313" key="2">
    <source>
        <dbReference type="Proteomes" id="UP000091857"/>
    </source>
</evidence>
<name>A0ACB7HS46_MANES</name>
<sequence length="282" mass="31910">MDAKSSLRPLLIPQNQNRELHVIDPMCSTSTTVPICSSTSPSINFLDGWIVERRPRQCNGRFDKYYYEPGTGRKFRSLLSVQKYLTEEKSFASKIMKPGNGKNRVKQVLPLQIQIVPGMFKSSSPFTLPEGWVVKEKRRSNINKAGVIDRHYIEPGTGKRFRSLASVKRHLTEQKQYEATPKSSNQEDQLHLTDGRECKAMLKAFKLGDQSPSKCSDSAKKNDSGDEVVSSILDLCSPPAKVKWVLSPGGSIWSPFIDDTLVEDSLKQKWSETFQWILNPRC</sequence>
<keyword evidence="2" id="KW-1185">Reference proteome</keyword>
<organism evidence="1 2">
    <name type="scientific">Manihot esculenta</name>
    <name type="common">Cassava</name>
    <name type="synonym">Jatropha manihot</name>
    <dbReference type="NCBI Taxonomy" id="3983"/>
    <lineage>
        <taxon>Eukaryota</taxon>
        <taxon>Viridiplantae</taxon>
        <taxon>Streptophyta</taxon>
        <taxon>Embryophyta</taxon>
        <taxon>Tracheophyta</taxon>
        <taxon>Spermatophyta</taxon>
        <taxon>Magnoliopsida</taxon>
        <taxon>eudicotyledons</taxon>
        <taxon>Gunneridae</taxon>
        <taxon>Pentapetalae</taxon>
        <taxon>rosids</taxon>
        <taxon>fabids</taxon>
        <taxon>Malpighiales</taxon>
        <taxon>Euphorbiaceae</taxon>
        <taxon>Crotonoideae</taxon>
        <taxon>Manihoteae</taxon>
        <taxon>Manihot</taxon>
    </lineage>
</organism>
<dbReference type="EMBL" id="CM004390">
    <property type="protein sequence ID" value="KAG8655345.1"/>
    <property type="molecule type" value="Genomic_DNA"/>
</dbReference>
<protein>
    <submittedName>
        <fullName evidence="1">Uncharacterized protein</fullName>
    </submittedName>
</protein>
<gene>
    <name evidence="1" type="ORF">MANES_04G031000v8</name>
</gene>
<dbReference type="Proteomes" id="UP000091857">
    <property type="component" value="Chromosome 4"/>
</dbReference>
<accession>A0ACB7HS46</accession>
<comment type="caution">
    <text evidence="1">The sequence shown here is derived from an EMBL/GenBank/DDBJ whole genome shotgun (WGS) entry which is preliminary data.</text>
</comment>
<evidence type="ECO:0000313" key="1">
    <source>
        <dbReference type="EMBL" id="KAG8655345.1"/>
    </source>
</evidence>
<reference evidence="2" key="1">
    <citation type="journal article" date="2016" name="Nat. Biotechnol.">
        <title>Sequencing wild and cultivated cassava and related species reveals extensive interspecific hybridization and genetic diversity.</title>
        <authorList>
            <person name="Bredeson J.V."/>
            <person name="Lyons J.B."/>
            <person name="Prochnik S.E."/>
            <person name="Wu G.A."/>
            <person name="Ha C.M."/>
            <person name="Edsinger-Gonzales E."/>
            <person name="Grimwood J."/>
            <person name="Schmutz J."/>
            <person name="Rabbi I.Y."/>
            <person name="Egesi C."/>
            <person name="Nauluvula P."/>
            <person name="Lebot V."/>
            <person name="Ndunguru J."/>
            <person name="Mkamilo G."/>
            <person name="Bart R.S."/>
            <person name="Setter T.L."/>
            <person name="Gleadow R.M."/>
            <person name="Kulakow P."/>
            <person name="Ferguson M.E."/>
            <person name="Rounsley S."/>
            <person name="Rokhsar D.S."/>
        </authorList>
    </citation>
    <scope>NUCLEOTIDE SEQUENCE [LARGE SCALE GENOMIC DNA]</scope>
    <source>
        <strain evidence="2">cv. AM560-2</strain>
    </source>
</reference>